<evidence type="ECO:0000256" key="1">
    <source>
        <dbReference type="SAM" id="Phobius"/>
    </source>
</evidence>
<dbReference type="Proteomes" id="UP000326545">
    <property type="component" value="Segment"/>
</dbReference>
<organism evidence="2 3">
    <name type="scientific">Erwinia phage pEp_SNUABM_01</name>
    <dbReference type="NCBI Taxonomy" id="2601643"/>
    <lineage>
        <taxon>Viruses</taxon>
        <taxon>Duplodnaviria</taxon>
        <taxon>Heunggongvirae</taxon>
        <taxon>Uroviricota</taxon>
        <taxon>Caudoviricetes</taxon>
        <taxon>Vequintavirinae</taxon>
        <taxon>Henunavirus</taxon>
        <taxon>Henunavirus SNUABM01</taxon>
    </lineage>
</organism>
<accession>A0A5J6DAW5</accession>
<proteinExistence type="predicted"/>
<dbReference type="EMBL" id="MN184887">
    <property type="protein sequence ID" value="QEQ95029.1"/>
    <property type="molecule type" value="Genomic_DNA"/>
</dbReference>
<feature type="transmembrane region" description="Helical" evidence="1">
    <location>
        <begin position="6"/>
        <end position="24"/>
    </location>
</feature>
<feature type="transmembrane region" description="Helical" evidence="1">
    <location>
        <begin position="36"/>
        <end position="55"/>
    </location>
</feature>
<gene>
    <name evidence="2" type="ORF">pEpSNUABM01_203</name>
</gene>
<evidence type="ECO:0000313" key="2">
    <source>
        <dbReference type="EMBL" id="QEQ95029.1"/>
    </source>
</evidence>
<name>A0A5J6DAW5_9CAUD</name>
<keyword evidence="1" id="KW-1133">Transmembrane helix</keyword>
<keyword evidence="3" id="KW-1185">Reference proteome</keyword>
<keyword evidence="1" id="KW-0812">Transmembrane</keyword>
<sequence>MEVINIVFGLIAAAVALLCAERSLKDDQPYWHRRIFLICCMINTAFATGILSGGFA</sequence>
<reference evidence="2 3" key="1">
    <citation type="submission" date="2019-07" db="EMBL/GenBank/DDBJ databases">
        <title>Complete genome sequence of bacteriophages infecting Erwinia pyrifoliae.</title>
        <authorList>
            <person name="Kim S.G."/>
            <person name="Park S.C."/>
        </authorList>
    </citation>
    <scope>NUCLEOTIDE SEQUENCE [LARGE SCALE GENOMIC DNA]</scope>
</reference>
<evidence type="ECO:0000313" key="3">
    <source>
        <dbReference type="Proteomes" id="UP000326545"/>
    </source>
</evidence>
<keyword evidence="1" id="KW-0472">Membrane</keyword>
<protein>
    <submittedName>
        <fullName evidence="2">Uncharacterized protein</fullName>
    </submittedName>
</protein>